<evidence type="ECO:0000259" key="1">
    <source>
        <dbReference type="Pfam" id="PF01882"/>
    </source>
</evidence>
<dbReference type="PANTHER" id="PTHR33608">
    <property type="entry name" value="BLL2464 PROTEIN"/>
    <property type="match status" value="1"/>
</dbReference>
<name>A0AAP2ZB99_9EURY</name>
<dbReference type="RefSeq" id="WP_342810357.1">
    <property type="nucleotide sequence ID" value="NZ_JAOPJZ010000028.1"/>
</dbReference>
<reference evidence="2 3" key="1">
    <citation type="submission" date="2022-09" db="EMBL/GenBank/DDBJ databases">
        <title>Enrichment on poylsaccharides allowed isolation of novel metabolic and taxonomic groups of Haloarchaea.</title>
        <authorList>
            <person name="Sorokin D.Y."/>
            <person name="Elcheninov A.G."/>
            <person name="Khizhniak T.V."/>
            <person name="Kolganova T.V."/>
            <person name="Kublanov I.V."/>
        </authorList>
    </citation>
    <scope>NUCLEOTIDE SEQUENCE [LARGE SCALE GENOMIC DNA]</scope>
    <source>
        <strain evidence="2 3">AArc-curdl1</strain>
    </source>
</reference>
<dbReference type="Proteomes" id="UP001321047">
    <property type="component" value="Unassembled WGS sequence"/>
</dbReference>
<proteinExistence type="predicted"/>
<dbReference type="AlphaFoldDB" id="A0AAP2ZB99"/>
<organism evidence="2 3">
    <name type="scientific">Natronosalvus hydrolyticus</name>
    <dbReference type="NCBI Taxonomy" id="2979988"/>
    <lineage>
        <taxon>Archaea</taxon>
        <taxon>Methanobacteriati</taxon>
        <taxon>Methanobacteriota</taxon>
        <taxon>Stenosarchaea group</taxon>
        <taxon>Halobacteria</taxon>
        <taxon>Halobacteriales</taxon>
        <taxon>Natrialbaceae</taxon>
        <taxon>Natronosalvus</taxon>
    </lineage>
</organism>
<comment type="caution">
    <text evidence="2">The sequence shown here is derived from an EMBL/GenBank/DDBJ whole genome shotgun (WGS) entry which is preliminary data.</text>
</comment>
<dbReference type="Pfam" id="PF01882">
    <property type="entry name" value="DUF58"/>
    <property type="match status" value="1"/>
</dbReference>
<accession>A0AAP2ZB99</accession>
<dbReference type="InterPro" id="IPR002881">
    <property type="entry name" value="DUF58"/>
</dbReference>
<dbReference type="PANTHER" id="PTHR33608:SF6">
    <property type="entry name" value="BLL2464 PROTEIN"/>
    <property type="match status" value="1"/>
</dbReference>
<feature type="domain" description="DUF58" evidence="1">
    <location>
        <begin position="196"/>
        <end position="314"/>
    </location>
</feature>
<keyword evidence="3" id="KW-1185">Reference proteome</keyword>
<sequence>MHLTGQSWATVSLVAVLAVLAGVFAQPVMLAGSALVGAWWLGMQYRFTREITKLPESLTVSQWSDRSSVRVGEQTPVTLGVRLEESVSLSMTVDAGVPTAATGTQLSVELEPDEREGERTEALAWPVAGRHQFDLATVTVTNGFFLERFPVGGTPTVTVEPVGPRRVHVGEGGDRFAIASGEHRSGGLGSGYEPAELREYQPTDSAARIDWKATARLATPHVRAFEAETNRRTLFVVDHRSTLATGPPGETKLDYLREIALAMADTVSTHSDPVGLLTIGDDGITDRLEISTGPEQHKLVRRSLLEIEATSENTGADNLSSSASGSWWGAHRVTTQTVRRARNRLEANGNGGDERRWDSNDVFAERLLPFYRARVPSQTRIESEPLFRALRAELSREPGTAWTVVLTDDSNRTELHEAVTLARSNGNDVLVLLAPTVLFESGGLTQIERTYDRYRTFETYRQSLASMDGVTALEVGPGDRLSSILAAGARRGVAR</sequence>
<evidence type="ECO:0000313" key="2">
    <source>
        <dbReference type="EMBL" id="MCU4754052.1"/>
    </source>
</evidence>
<evidence type="ECO:0000313" key="3">
    <source>
        <dbReference type="Proteomes" id="UP001321047"/>
    </source>
</evidence>
<protein>
    <submittedName>
        <fullName evidence="2">DUF58 domain-containing protein</fullName>
    </submittedName>
</protein>
<dbReference type="EMBL" id="JAOPJZ010000028">
    <property type="protein sequence ID" value="MCU4754052.1"/>
    <property type="molecule type" value="Genomic_DNA"/>
</dbReference>
<gene>
    <name evidence="2" type="ORF">OB919_19060</name>
</gene>